<feature type="transmembrane region" description="Helical" evidence="8">
    <location>
        <begin position="913"/>
        <end position="938"/>
    </location>
</feature>
<dbReference type="SUPFAM" id="SSF82693">
    <property type="entry name" value="Multidrug efflux transporter AcrB pore domain, PN1, PN2, PC1 and PC2 subdomains"/>
    <property type="match status" value="3"/>
</dbReference>
<organism evidence="9 10">
    <name type="scientific">Thermomonas hydrothermalis</name>
    <dbReference type="NCBI Taxonomy" id="213588"/>
    <lineage>
        <taxon>Bacteria</taxon>
        <taxon>Pseudomonadati</taxon>
        <taxon>Pseudomonadota</taxon>
        <taxon>Gammaproteobacteria</taxon>
        <taxon>Lysobacterales</taxon>
        <taxon>Lysobacteraceae</taxon>
        <taxon>Thermomonas</taxon>
    </lineage>
</organism>
<dbReference type="InterPro" id="IPR001036">
    <property type="entry name" value="Acrflvin-R"/>
</dbReference>
<sequence>MTLSELSIRRPVLAVVMNLLLIVLGVMSFLRLTLRELPAIDPPVVSVQVDYPGASAAVVETRITKPLEDALAGIEGINTIDSSSQNGSSRISIEFYPTRDIEAAANDVRNAVSRVADRIPPEATPPQISKVQSDSDPIIWFNLRSASMDQMRMTDYAQRYLVNRFSSLPGVAQVRLGGGQRYAMRVWLDGDKLAARGLTPADVENALRAENVELGAGRIESTDRDFILRVARDYTRPDQFAQLPLGKGSDGYVVRLGDVARVALESVDRRSWYHSNGEPALGIGIVKTSTANSLEVAQAAKDEADRIRPTLPAGTDIYVAYDSTTFISAAVARVYETLLEAIVLVLVVIWLFLGSVRAALIPAVTVPVCVVASFIALYAFGFSINLLTLLALVLSIGLVVDDAIVVVENIQRRVDLGEPALVAARRGSAQVAFAVIATTVVLVAVFLPVGFLQGNTGRLFRELAVALAAAVTISAFVALTLAPMMASQLLRPHTGPYAVHGNRVSEWLNDRFQHLAAGYRRLLDRHVHRLWLFGGLMLLALVALLWLFRQLPSELAPAEDRGVFQLMVEGPEGAGFDYTVAQMRKVESILATETGPDKPILRANPRVPGSFGTSEEMHTGRAMIFLQPWDRREQSTAELASALEKKFAGLPGVRVRSMTGGGLVRSRGQPFQLVLGGPDYQQLAQWRDILLAKMATNPGFLGPDSDYKETRPQMRVIVDKARAADLGVPVAAIGNALQTMMGGIRATTFVDNGEEYDVMLQADRKGRDSVAALETLQVRARNGALVPLSNLVTLQEVAEPGSLNRFNRLRSITLSARLAPDYPLGEAVAWAQRTAREVLPDSAQISWKGESRELQQSGGEVLVTFALALLIVYLALAAQFESFLHPLVIMLTVPLGVLGALLGLWLTHGTVNLFSQIGIVMLVGLAAKNGILIVEFANQLRDEGRSIHDAIVEAASVRLRPILMTSIATVAGAVPLVVFAGPGSASRATIGIVVISGVSFSTFLSLFVVPAFYAALARYTRSPQALGRVLDTLEAQTPQEGRHG</sequence>
<dbReference type="Gene3D" id="3.30.70.1440">
    <property type="entry name" value="Multidrug efflux transporter AcrB pore domain"/>
    <property type="match status" value="1"/>
</dbReference>
<feature type="transmembrane region" description="Helical" evidence="8">
    <location>
        <begin position="992"/>
        <end position="1016"/>
    </location>
</feature>
<evidence type="ECO:0000256" key="7">
    <source>
        <dbReference type="ARBA" id="ARBA00023136"/>
    </source>
</evidence>
<dbReference type="STRING" id="213588.SAMN02745204_00118"/>
<feature type="transmembrane region" description="Helical" evidence="8">
    <location>
        <begin position="887"/>
        <end position="907"/>
    </location>
</feature>
<keyword evidence="5 8" id="KW-0812">Transmembrane</keyword>
<name>A0A1M4S7N0_9GAMM</name>
<dbReference type="PRINTS" id="PR00702">
    <property type="entry name" value="ACRIFLAVINRP"/>
</dbReference>
<keyword evidence="2" id="KW-0813">Transport</keyword>
<proteinExistence type="predicted"/>
<evidence type="ECO:0000256" key="6">
    <source>
        <dbReference type="ARBA" id="ARBA00022989"/>
    </source>
</evidence>
<keyword evidence="4" id="KW-0997">Cell inner membrane</keyword>
<feature type="transmembrane region" description="Helical" evidence="8">
    <location>
        <begin position="959"/>
        <end position="980"/>
    </location>
</feature>
<evidence type="ECO:0000256" key="2">
    <source>
        <dbReference type="ARBA" id="ARBA00022448"/>
    </source>
</evidence>
<dbReference type="Gene3D" id="1.20.1640.10">
    <property type="entry name" value="Multidrug efflux transporter AcrB transmembrane domain"/>
    <property type="match status" value="2"/>
</dbReference>
<evidence type="ECO:0000256" key="3">
    <source>
        <dbReference type="ARBA" id="ARBA00022475"/>
    </source>
</evidence>
<evidence type="ECO:0000256" key="5">
    <source>
        <dbReference type="ARBA" id="ARBA00022692"/>
    </source>
</evidence>
<feature type="transmembrane region" description="Helical" evidence="8">
    <location>
        <begin position="861"/>
        <end position="880"/>
    </location>
</feature>
<feature type="transmembrane region" description="Helical" evidence="8">
    <location>
        <begin position="334"/>
        <end position="353"/>
    </location>
</feature>
<dbReference type="AlphaFoldDB" id="A0A1M4S7N0"/>
<comment type="subcellular location">
    <subcellularLocation>
        <location evidence="1">Cell inner membrane</location>
        <topology evidence="1">Multi-pass membrane protein</topology>
    </subcellularLocation>
</comment>
<keyword evidence="7 8" id="KW-0472">Membrane</keyword>
<evidence type="ECO:0000313" key="10">
    <source>
        <dbReference type="Proteomes" id="UP000242857"/>
    </source>
</evidence>
<dbReference type="SUPFAM" id="SSF82714">
    <property type="entry name" value="Multidrug efflux transporter AcrB TolC docking domain, DN and DC subdomains"/>
    <property type="match status" value="2"/>
</dbReference>
<dbReference type="Gene3D" id="3.30.70.1430">
    <property type="entry name" value="Multidrug efflux transporter AcrB pore domain"/>
    <property type="match status" value="2"/>
</dbReference>
<protein>
    <submittedName>
        <fullName evidence="9">Multidrug efflux pump</fullName>
    </submittedName>
</protein>
<dbReference type="FunFam" id="1.20.1640.10:FF:000001">
    <property type="entry name" value="Efflux pump membrane transporter"/>
    <property type="match status" value="1"/>
</dbReference>
<dbReference type="Pfam" id="PF00873">
    <property type="entry name" value="ACR_tran"/>
    <property type="match status" value="1"/>
</dbReference>
<feature type="transmembrane region" description="Helical" evidence="8">
    <location>
        <begin position="386"/>
        <end position="410"/>
    </location>
</feature>
<dbReference type="Gene3D" id="3.30.2090.10">
    <property type="entry name" value="Multidrug efflux transporter AcrB TolC docking domain, DN and DC subdomains"/>
    <property type="match status" value="2"/>
</dbReference>
<dbReference type="InterPro" id="IPR027463">
    <property type="entry name" value="AcrB_DN_DC_subdom"/>
</dbReference>
<keyword evidence="10" id="KW-1185">Reference proteome</keyword>
<dbReference type="PANTHER" id="PTHR32063">
    <property type="match status" value="1"/>
</dbReference>
<feature type="transmembrane region" description="Helical" evidence="8">
    <location>
        <begin position="360"/>
        <end position="380"/>
    </location>
</feature>
<dbReference type="EMBL" id="FQUK01000001">
    <property type="protein sequence ID" value="SHE28224.1"/>
    <property type="molecule type" value="Genomic_DNA"/>
</dbReference>
<dbReference type="RefSeq" id="WP_072754686.1">
    <property type="nucleotide sequence ID" value="NZ_FQUK01000001.1"/>
</dbReference>
<reference evidence="10" key="1">
    <citation type="submission" date="2016-11" db="EMBL/GenBank/DDBJ databases">
        <authorList>
            <person name="Varghese N."/>
            <person name="Submissions S."/>
        </authorList>
    </citation>
    <scope>NUCLEOTIDE SEQUENCE [LARGE SCALE GENOMIC DNA]</scope>
    <source>
        <strain evidence="10">DSM 14834</strain>
    </source>
</reference>
<dbReference type="GO" id="GO:0042910">
    <property type="term" value="F:xenobiotic transmembrane transporter activity"/>
    <property type="evidence" value="ECO:0007669"/>
    <property type="project" value="TreeGrafter"/>
</dbReference>
<keyword evidence="6 8" id="KW-1133">Transmembrane helix</keyword>
<dbReference type="SUPFAM" id="SSF82866">
    <property type="entry name" value="Multidrug efflux transporter AcrB transmembrane domain"/>
    <property type="match status" value="2"/>
</dbReference>
<gene>
    <name evidence="9" type="ORF">SAMN02745204_00118</name>
</gene>
<feature type="transmembrane region" description="Helical" evidence="8">
    <location>
        <begin position="431"/>
        <end position="451"/>
    </location>
</feature>
<dbReference type="PANTHER" id="PTHR32063:SF14">
    <property type="entry name" value="BLL4319 PROTEIN"/>
    <property type="match status" value="1"/>
</dbReference>
<feature type="transmembrane region" description="Helical" evidence="8">
    <location>
        <begin position="463"/>
        <end position="482"/>
    </location>
</feature>
<feature type="transmembrane region" description="Helical" evidence="8">
    <location>
        <begin position="530"/>
        <end position="548"/>
    </location>
</feature>
<keyword evidence="3" id="KW-1003">Cell membrane</keyword>
<dbReference type="OrthoDB" id="9757904at2"/>
<accession>A0A1M4S7N0</accession>
<evidence type="ECO:0000256" key="8">
    <source>
        <dbReference type="SAM" id="Phobius"/>
    </source>
</evidence>
<feature type="transmembrane region" description="Helical" evidence="8">
    <location>
        <begin position="12"/>
        <end position="34"/>
    </location>
</feature>
<dbReference type="GO" id="GO:0005886">
    <property type="term" value="C:plasma membrane"/>
    <property type="evidence" value="ECO:0007669"/>
    <property type="project" value="UniProtKB-SubCell"/>
</dbReference>
<evidence type="ECO:0000256" key="1">
    <source>
        <dbReference type="ARBA" id="ARBA00004429"/>
    </source>
</evidence>
<evidence type="ECO:0000256" key="4">
    <source>
        <dbReference type="ARBA" id="ARBA00022519"/>
    </source>
</evidence>
<dbReference type="Gene3D" id="3.30.70.1320">
    <property type="entry name" value="Multidrug efflux transporter AcrB pore domain like"/>
    <property type="match status" value="1"/>
</dbReference>
<evidence type="ECO:0000313" key="9">
    <source>
        <dbReference type="EMBL" id="SHE28224.1"/>
    </source>
</evidence>
<dbReference type="Proteomes" id="UP000242857">
    <property type="component" value="Unassembled WGS sequence"/>
</dbReference>